<accession>A0A382I7Z1</accession>
<dbReference type="EMBL" id="UINC01065771">
    <property type="protein sequence ID" value="SVB95780.1"/>
    <property type="molecule type" value="Genomic_DNA"/>
</dbReference>
<gene>
    <name evidence="2" type="ORF">METZ01_LOCUS248634</name>
</gene>
<evidence type="ECO:0000313" key="2">
    <source>
        <dbReference type="EMBL" id="SVB95780.1"/>
    </source>
</evidence>
<dbReference type="PANTHER" id="PTHR20883">
    <property type="entry name" value="PHYTANOYL-COA DIOXYGENASE DOMAIN CONTAINING 1"/>
    <property type="match status" value="1"/>
</dbReference>
<dbReference type="Pfam" id="PF05721">
    <property type="entry name" value="PhyH"/>
    <property type="match status" value="1"/>
</dbReference>
<name>A0A382I7Z1_9ZZZZ</name>
<dbReference type="SUPFAM" id="SSF51197">
    <property type="entry name" value="Clavaminate synthase-like"/>
    <property type="match status" value="1"/>
</dbReference>
<proteinExistence type="predicted"/>
<protein>
    <recommendedName>
        <fullName evidence="3">Phytanoyl-CoA dioxygenase</fullName>
    </recommendedName>
</protein>
<dbReference type="AlphaFoldDB" id="A0A382I7Z1"/>
<sequence>MAVMNGLRLSDPAVAAFAKDGFVVCPSLAPSEVCAKLKLIAEMHLSELIAPVEYEVDVLYPGAPSDAIAPGGQTSRRLLQAYARDAAFREWATSEALAGVLEQLFASSAVVMLSQCHHNCVMTKTPGFSSVTLWHQDVRYWSFDQENLISVWLALGPEDKTNGCLRVIPGSHLMELDRGRLDASLFLRPDLPENKALLQQAELVALGAGDVLFFHCRLFHAAGRNLTDETKLSPVFTYHEADNRPIEGTRSAKHPSIALPGSAAIA</sequence>
<reference evidence="2" key="1">
    <citation type="submission" date="2018-05" db="EMBL/GenBank/DDBJ databases">
        <authorList>
            <person name="Lanie J.A."/>
            <person name="Ng W.-L."/>
            <person name="Kazmierczak K.M."/>
            <person name="Andrzejewski T.M."/>
            <person name="Davidsen T.M."/>
            <person name="Wayne K.J."/>
            <person name="Tettelin H."/>
            <person name="Glass J.I."/>
            <person name="Rusch D."/>
            <person name="Podicherti R."/>
            <person name="Tsui H.-C.T."/>
            <person name="Winkler M.E."/>
        </authorList>
    </citation>
    <scope>NUCLEOTIDE SEQUENCE</scope>
</reference>
<dbReference type="Gene3D" id="2.60.120.620">
    <property type="entry name" value="q2cbj1_9rhob like domain"/>
    <property type="match status" value="1"/>
</dbReference>
<dbReference type="PANTHER" id="PTHR20883:SF51">
    <property type="entry name" value="PHYTANOYL-COA HYDROXYLASE"/>
    <property type="match status" value="1"/>
</dbReference>
<organism evidence="2">
    <name type="scientific">marine metagenome</name>
    <dbReference type="NCBI Taxonomy" id="408172"/>
    <lineage>
        <taxon>unclassified sequences</taxon>
        <taxon>metagenomes</taxon>
        <taxon>ecological metagenomes</taxon>
    </lineage>
</organism>
<dbReference type="InterPro" id="IPR008775">
    <property type="entry name" value="Phytyl_CoA_dOase-like"/>
</dbReference>
<evidence type="ECO:0000256" key="1">
    <source>
        <dbReference type="SAM" id="MobiDB-lite"/>
    </source>
</evidence>
<evidence type="ECO:0008006" key="3">
    <source>
        <dbReference type="Google" id="ProtNLM"/>
    </source>
</evidence>
<feature type="region of interest" description="Disordered" evidence="1">
    <location>
        <begin position="246"/>
        <end position="266"/>
    </location>
</feature>